<name>A0A1M5JWB3_9RHOB</name>
<dbReference type="OrthoDB" id="7559101at2"/>
<keyword evidence="2" id="KW-1185">Reference proteome</keyword>
<evidence type="ECO:0000313" key="1">
    <source>
        <dbReference type="EMBL" id="SHG44570.1"/>
    </source>
</evidence>
<dbReference type="RefSeq" id="WP_072790787.1">
    <property type="nucleotide sequence ID" value="NZ_FQWM01000001.1"/>
</dbReference>
<sequence length="259" mass="29087">MTPTLDTGPDIGPQIKLAKDHPLYALIDEAYRVFDAPKPSSTEVCTGCCMDPHIELHFFEPPIRDLPLTYVQDWFFAAYDPEAGVAKPTWAYLLPRILELLAAAQEVSYVGNEVALSRFQTGVAANWNAQEWSVIDRFQRAFLRAELREGTDYIDDTLCMFALAGWSVSDLTAQMLEVDDATLANRLWRDWCQHCVPGKESIWITAFWESPANSEIYDFYTSKALRDRMATLGLAETTPPDLATRALAVAAVIEDNAAW</sequence>
<accession>A0A1M5JWB3</accession>
<evidence type="ECO:0000313" key="2">
    <source>
        <dbReference type="Proteomes" id="UP000184211"/>
    </source>
</evidence>
<gene>
    <name evidence="1" type="ORF">SAMN04488044_0795</name>
</gene>
<protein>
    <submittedName>
        <fullName evidence="1">Uncharacterized protein</fullName>
    </submittedName>
</protein>
<dbReference type="Proteomes" id="UP000184211">
    <property type="component" value="Unassembled WGS sequence"/>
</dbReference>
<dbReference type="AlphaFoldDB" id="A0A1M5JWB3"/>
<organism evidence="1 2">
    <name type="scientific">Cognatishimia maritima</name>
    <dbReference type="NCBI Taxonomy" id="870908"/>
    <lineage>
        <taxon>Bacteria</taxon>
        <taxon>Pseudomonadati</taxon>
        <taxon>Pseudomonadota</taxon>
        <taxon>Alphaproteobacteria</taxon>
        <taxon>Rhodobacterales</taxon>
        <taxon>Paracoccaceae</taxon>
        <taxon>Cognatishimia</taxon>
    </lineage>
</organism>
<proteinExistence type="predicted"/>
<dbReference type="EMBL" id="FQWM01000001">
    <property type="protein sequence ID" value="SHG44570.1"/>
    <property type="molecule type" value="Genomic_DNA"/>
</dbReference>
<reference evidence="2" key="1">
    <citation type="submission" date="2016-11" db="EMBL/GenBank/DDBJ databases">
        <authorList>
            <person name="Varghese N."/>
            <person name="Submissions S."/>
        </authorList>
    </citation>
    <scope>NUCLEOTIDE SEQUENCE [LARGE SCALE GENOMIC DNA]</scope>
    <source>
        <strain evidence="2">DSM 28223</strain>
    </source>
</reference>